<evidence type="ECO:0000256" key="4">
    <source>
        <dbReference type="ARBA" id="ARBA00022729"/>
    </source>
</evidence>
<dbReference type="FunFam" id="2.30.230.10:FF:000003">
    <property type="entry name" value="Apolipoprotein B"/>
    <property type="match status" value="2"/>
</dbReference>
<dbReference type="SUPFAM" id="SSF56968">
    <property type="entry name" value="Lipovitellin-phosvitin complex, beta-sheet shell regions"/>
    <property type="match status" value="4"/>
</dbReference>
<keyword evidence="2" id="KW-0813">Transport</keyword>
<dbReference type="GO" id="GO:0008201">
    <property type="term" value="F:heparin binding"/>
    <property type="evidence" value="ECO:0007669"/>
    <property type="project" value="UniProtKB-KW"/>
</dbReference>
<keyword evidence="10" id="KW-0449">Lipoprotein</keyword>
<dbReference type="Pfam" id="PF01347">
    <property type="entry name" value="Vitellogenin_N"/>
    <property type="match status" value="2"/>
</dbReference>
<dbReference type="GO" id="GO:0005737">
    <property type="term" value="C:cytoplasm"/>
    <property type="evidence" value="ECO:0007669"/>
    <property type="project" value="UniProtKB-SubCell"/>
</dbReference>
<feature type="domain" description="Vitellogenin" evidence="9">
    <location>
        <begin position="3734"/>
        <end position="4351"/>
    </location>
</feature>
<dbReference type="Gene3D" id="2.30.230.10">
    <property type="entry name" value="Lipovitellin, beta-sheet shell regions, chain A"/>
    <property type="match status" value="2"/>
</dbReference>
<feature type="chain" id="PRO_5023068076" evidence="8">
    <location>
        <begin position="21"/>
        <end position="6783"/>
    </location>
</feature>
<dbReference type="InterPro" id="IPR011030">
    <property type="entry name" value="Lipovitellin_superhlx_dom"/>
</dbReference>
<keyword evidence="3" id="KW-0964">Secreted</keyword>
<reference evidence="10 11" key="1">
    <citation type="submission" date="2019-04" db="EMBL/GenBank/DDBJ databases">
        <title>Chromosome genome assembly for Takifugu flavidus.</title>
        <authorList>
            <person name="Xiao S."/>
        </authorList>
    </citation>
    <scope>NUCLEOTIDE SEQUENCE [LARGE SCALE GENOMIC DNA]</scope>
    <source>
        <strain evidence="10">HTHZ2018</strain>
        <tissue evidence="10">Muscle</tissue>
    </source>
</reference>
<evidence type="ECO:0000256" key="7">
    <source>
        <dbReference type="PROSITE-ProRule" id="PRU00557"/>
    </source>
</evidence>
<dbReference type="GO" id="GO:0008203">
    <property type="term" value="P:cholesterol metabolic process"/>
    <property type="evidence" value="ECO:0007669"/>
    <property type="project" value="UniProtKB-KW"/>
</dbReference>
<dbReference type="PANTHER" id="PTHR13769">
    <property type="entry name" value="APOLIPOPROTEIN B"/>
    <property type="match status" value="1"/>
</dbReference>
<dbReference type="InterPro" id="IPR009454">
    <property type="entry name" value="Lipid_transpt_open_b-sht"/>
</dbReference>
<dbReference type="SMART" id="SM00638">
    <property type="entry name" value="LPD_N"/>
    <property type="match status" value="2"/>
</dbReference>
<dbReference type="PANTHER" id="PTHR13769:SF5">
    <property type="entry name" value="APOLIPOPROTEIN B-100-RELATED"/>
    <property type="match status" value="1"/>
</dbReference>
<comment type="subcellular location">
    <subcellularLocation>
        <location evidence="1">Secreted</location>
    </subcellularLocation>
</comment>
<dbReference type="InterPro" id="IPR015816">
    <property type="entry name" value="Vitellinogen_b-sht_N"/>
</dbReference>
<protein>
    <submittedName>
        <fullName evidence="10">Apolipoprotein B-100</fullName>
    </submittedName>
</protein>
<evidence type="ECO:0000259" key="9">
    <source>
        <dbReference type="PROSITE" id="PS51211"/>
    </source>
</evidence>
<evidence type="ECO:0000256" key="8">
    <source>
        <dbReference type="SAM" id="SignalP"/>
    </source>
</evidence>
<keyword evidence="11" id="KW-1185">Reference proteome</keyword>
<dbReference type="InterPro" id="IPR015819">
    <property type="entry name" value="Lipid_transp_b-sht_shell"/>
</dbReference>
<evidence type="ECO:0000256" key="3">
    <source>
        <dbReference type="ARBA" id="ARBA00022525"/>
    </source>
</evidence>
<evidence type="ECO:0000256" key="6">
    <source>
        <dbReference type="ARBA" id="ARBA00023180"/>
    </source>
</evidence>
<dbReference type="GO" id="GO:0005811">
    <property type="term" value="C:lipid droplet"/>
    <property type="evidence" value="ECO:0007669"/>
    <property type="project" value="UniProtKB-SubCell"/>
</dbReference>
<evidence type="ECO:0000256" key="5">
    <source>
        <dbReference type="ARBA" id="ARBA00023055"/>
    </source>
</evidence>
<dbReference type="Gene3D" id="1.25.10.20">
    <property type="entry name" value="Vitellinogen, superhelical"/>
    <property type="match status" value="2"/>
</dbReference>
<dbReference type="Pfam" id="PF06448">
    <property type="entry name" value="DUF1081"/>
    <property type="match status" value="2"/>
</dbReference>
<dbReference type="GO" id="GO:0042627">
    <property type="term" value="C:chylomicron"/>
    <property type="evidence" value="ECO:0007669"/>
    <property type="project" value="UniProtKB-KW"/>
</dbReference>
<comment type="caution">
    <text evidence="10">The sequence shown here is derived from an EMBL/GenBank/DDBJ whole genome shotgun (WGS) entry which is preliminary data.</text>
</comment>
<sequence length="6783" mass="756069">MGDPKLCLLLLLSASALALARRYKTLHRYQYRYEAQSLNGINGASTVKNGPGASCMVEIEVPQACSFIVHTTGCQLNEVIDVDLEGNHVFGPAPTSDVFAADMERYPLKVVVDGMYNVKLYPEEGETTTTLNIKRGIISALAVPLLEEEMNKEMPTIHGKCQTQYIVNSRGSIATDISLNRDLSECDQFVPIRDHTSPLALISGMHYPLAQLIRSSQSCNYKFDDKKKHMTSVSCTEKHILVPFSYNKEYGVTSVGTQELILVKVSPHNDRIFYHSGIEKGLHMEAVEGKSTVQNKDAALSLLRELAELDQTNGEKRAHLFHRLITVVRGLRAETLRSAIPEAIAVSRVLTYQVLAQCGTPECSSAIMQILRTFDDSSLEVDAGIFAMGFMSNPSALLISDMLEMAKYKRSKPIMYALSNVVKRFYNAEEKLIPEIHSVAEFMAAQLGDCTGDKDNTFMTLRVIGNMAPAVIPASPALRAAVLECVNHPAVDPLVQQAAIQAYRLTLARGALLRVLMDSSSPVQKRVAAYLMLMKDFRPTELGPLLSVLGTEENPQFRSYVESHLSNIVSSTEPEKKELRHKIRNLLLDNEISPIIHPTKFSRNYKMGSVEGNMIFEGDSFLPKEVMLEMTLKAFGFDIDMLEIGIDGKGFEPTVEALFGKNGFFPDTTMKTMYYMSDNMPQRISEILKNVMPTQKRDRINAQNFMRDIGENVNKLVSELKMAQSPEAMVYLRLLGNELGYLTTTDMEGVANTAAVMVGSMFKMFQTDLIKALMTKTDNTIFAHYIFMDNEFFLPTVTGMPLRIALSGTFTPGIKGGLKITRDMGEVSFLPSAGVEFVTHVGAHIPEYVNSGLEMYTNIFHESGLRAKISMEQNGVKLTVPAPSNPTKLFKITNNMVALTGSQMTTMSPMVMDMVVNNKCTPVFAGMRSCTSMEYVDASSHESAPYFPFTGDSKFVMELHPTGEVTEYTATIGYELLREGDDGRHKVDSVKFVLRAEGVDPTEARAVMKYNRKKNVITADIQIPDYDVEAGVRMGVIDGNTKGKGTHSITLDFVNKNIPQLSLVARANLKATKKGMLQVQLLVPSVDVDATLTAKMERGQELELELQSEVKVMDVTSEQKISLKYEDSKIKAEFKSDMNTDTSNFPTSEMFEKYGNEILDLQVGETDVKVRHVFKNFAEAANNYMEKNGAYFPYIQNFRVPDMPEISLPETLFINTESEAVYHFNNERYTFTIPLPFGGKSADELRFPPFLSTPRVSLPEFGLEIVSMEVPIPRFVVPKMVTLSIPLFGKAEVSALLKSNLYDIEASVSAGKEFENTPSYAAKFDVKGTSPLDILSVKLEGSGMLATADSIKVQLQSSVVHKFVEATFVITEDVSVRDKIYLRSEHKVEAKSPLGLNFNVEHNCQTGIRTGQLTAENYVKGVIMTGPMYGEASLDQSFTISPFARETMITSNLQLDSNIMQASNTFTATIAKGEMSVVSNTKAFNDVLMHFAELSYKDNKLSFKHDANAVALGMKIRNQAEASAGAGEISMKMETDADHFENRAYHLLSAGLDVNGLVVNSDGIVKVSENEATHKATVKMNKDGLLIKGTNKLLSPLALENTFDAGFDASRATLSITNMAEMDDKKFDNVNNLTITLTSLDFSSMAEITARKIPVYAHNVRLNMKPYSASAAFANKLSIWMIHFINEAQLKVEPNKMDLMGFVKAGYDLEEIKHVYQVSYADMTGNFKCSTTGKLFGTHITHTNELDVIGLAAKITSDFRFHSQPMRYDHTIRCSAVPFDINLDAIINADGDVTMYGKHSGQLYSKFLMKAQPLAFASTHECRASLSQQLDNGFALETTFDNKIDNAVSLQEQKTNIRMKTKVNEHAFVQHFSVYNMAERAGIEASSVIFTDVFNMESTENQEFAISGFVKYDKNTNSHVIQLPLMENLPVFLETIKGLFVSIAEALQDCINNTDILAKLEALPDQLTGFISQINIGGLLAQMSHIFDQFPQKYTFSTEDMEAFLRTLQATVEKVYVDIKLEIQNFASMLKDLASGAIPETIVLKIGEVLNVINEKYDIQAKILSALDTMIKMIQDIDLKQFKGTRMQFLYNIDARYDFKRSFSTFLNDLKHLVENVGIAEYARVCRQMANSVFALFHLMTADMINSIPFKTFINVRDYFLGIVEEFNIIGKISTGYGQIREMIVKFEADKKVQVILQSAVELIKQYQIEETMRTVLRMVKDADIPGSFMDAFRHMINYLKSTEMKYIIQELNQNIEATVDTLKSVQYNDFVRYANEFIYEYTNDINNLIRTLQIPQKLEATRNFVNQVLLSGRVIVERLQEIKVAEIVMSVKDLMDQLVFENLRNFAELAKQKIAAFDAKSTIPILLKTVSNFYRDFIEFITDVIKINLEFMMIPRQKLTREIQQIISGISAEVRKGEVNVPSFIVPFTDLVLPSWKFSMGELGELEIPAQLDIPTFTILNYYTVEATTVSIDDIRNTIIQIIDFFVNFEIGMPDMDAFFGDLTMNFLPPMPAVSFPEIPPPEFFFPIIPPFPVEKLVKSLQVPEMKFPTIPHEILLPCFGKLYGEFKVQTPIYSVKTAAEFQNTTESETSPSFTAFLTSQATSQTFDLLNYKLDTSARIAIPKMSRIVLAEMLKLNNQVLGVDHQASVSLYGLSAQAQAKTSVKVNTSPYSGVFMNTAFIAMEEGMSGSLETSYDHLLNLPLFDIRNEVVVTQKTIVRQNAHSVRLTVDNLAKGKFNAHNGGHKSTWHLSLTPSVVTVTFSGDTDSTLLNMKQQVSAELGTLRYFKFNIRNQADGPIIKNSLLEASGQGRIYDMKVDIKASHHTELIGDFTGFLSNELNFALQPFELVFEFQNKGNAKFRAFENVATKVDLQNDYTAIFKPGNQQVNTLALLSLNQYKAFYNFTVDNNENQAGVFVVMESEADLDFLRTPINIPNFDLPFVDFRTPSVSDLNVFEQTGLRNILGTTEQVVNIDAKVVYQKSQEAPLADVMGVIQIPSVGDLTTELSFKSAIVNLNVIAAMYTKDDLIIRLRGTTSSGFDFLNGKLDGTSSLSTKRGLMLANSVSLENNHIEGTHEGTFSVNTETFDTTASVTTVAKIALPVLSLEGTQNFVADTRTKANTLSTFTIKGDFNIPVIKAVGKANAHYSLKLEGTLDRVSMESATRASLNATVLEDYVLFGVLDNVLDLSLNDMGLQATSKITADGKLHQGPTKIISMDVNENLGVEVSLGHLSVMLDYISNNEANLLNMKTNGIHLAKAKIHFIPASLLTADIEIDIGQPSSMGDFTFLMKTVADLASRGQKASTSMRFASPVYTTILEAVAEGNAPVFKVTLRSTGSSDIKFLDYLMDANFENEAQNLISKVILTHSELSVDFNQALSSSQHTINVGIASPSFSDVSLRYAGSRDGISASVSSPTTGFLGLQVNNGVPSQKTSAPEVDVDILGIRSTMKDGKRVRLQIVYNMEVPTTMLFELKTRIPSILSAVTLLAEKYQVKRLVEELKTAANTAVREVYDHMVNYTPRTSQLSILFRNTIVQYQKAVQASIDAVVKVLRETKFKLPGSDELTTIPEVLKKVTGSIAVMLEKIIQNLYINMQFCYNAFVEMIMNVNLKMPVGDALASNQFLITVKKDMAIAFEKMVDFVKKMESLDTMLVEFGETFKHVVEKTQELVDLIETDYFDVALASINEQYAEFIIFVKLFVEKFADLTMEDVNSACEKIIDNLVIATELVNMAKRYKNFRRFVYNYDAETLNGVNGATDNKSGPKVSCKVEVEVPQTCSFVLRTTECSLKEISDVDGEGNPVYRSAAGAKAFKEAMAKNPLKITVNGQNQVKLYPEDDEPVNILNVKRGIVSTLMVPVMEEDKNNNMPTVHGVCPTDYTVNAREDIATDVSVRRDLSNCDMFSAQRQDVSPLAIISGMSYPLSKMISSTQTCNYRFDNNKKHMTRGLCTEKHIFLPLSSQKEYGISTVVKQTVTLQETARINDRIFNRNEDNVRFLPMEAVDAKSPVQTKDAAIETLKQLNTLSRTTKGEERASLFHRLVSELRALDLDVLGAAVAEMMDLSQPLSWQALVQCGTPECTSTMMKELRRLDSSALEVDAAVYALGMLPNPSPLMVRDMLAMAQFKQSKPIMYALSNVVRKLYQVKGVTPEITAVSEFISSLLGTDCAGDKDLTFLTLRVAGNMGDVLEAVNPAIKSTLVKCMRQPATTLSVQLSSIQAFRRMSVTDEARNNLQRVCQYPKGAVQKRLAAYLILMKNPVDSDFDMVNKMLTQEQNEQIKSFVSSHIYNIITSTDPEAQEVAKKFLDVLKDTEVFTHSDYTSKSRNYKLDVAYEDMRAGIQGSLFFDPSSKLPREVLLETTLKAFGFDMDVWEIGMQGKGFEPTVEALFGKNGFFPHTLSKVLYWTVDKVPQLQKWIKISERHKADDNLMREIVNNFNKVVKDLQNQEAPEAMAYLRIMGNELGYIKGNELKFMADNALMYADIFMHIIPSKVMANLMSSTKNEIFVHYIFMDNKFVLPTASGLPLTFALSGIFTPGAKGGLNFAAQQKELSFMPSIGVEFVTQMGVQVPEFVVSTVQMHTNMYHESALNAKVTMDNGQFKLSIPAPQGKTRIFSISNKVLVVGAGLAQVIPHSEGDVTCRPLFSGVNYCTETLRKDTKGMSAAPYFPLNGETKFAVDISPSEEVTEYTATITYKLLNEGKDGRQNVDSLKLALRAEGPSPTEATATMKYNRNRNVFTTQIVIPNIDVEAGIKVGMTDSSSKGKSILFEISNKNVPQLSLIGRAKLQAMTDGMLQLQMLVPTLKTDATLTATMSKTDGLTLEIKSDVKLPESSSVQAVTFKYGENQAEVMLMSNMNADTMVMNFYAEALRDWLMIFVDDAMDQKVVSTDLKLRHIITKAVEASDIWMEKLTKECPYAEALRNKMTDMEMPALPENLFMNFESTFKYHFNQDTLEIRIPLPLGGKSSMELRIPPVVTTPRIFVPQVGMEVASKEIQIPAFTIPSEYDLTVPLMGMMEMSAKVNSNYYNWEATISAGNKTADSSSYEAKFNTVVESPIKILAFSAEGATKVTDTAEKMMKFTIDGSLKHMYINTGLNVLETVAVADNLMTTGKYKVQATSPLGLDTSLEITTQLSLESSKLSGNITTDGRLTVGPMRATTSYVQTFSFEPLKRQAMVDSTLSVNSESLKIGNKIKASYANNELMAEWDANMNSNFLKHTTKMSMNYRDVKLTFHSDCVTKAAERILRNQVEFSASEGQVSLKIENQADDSVNRAFSLLTGTLNPSGLEINTDAYVNLFSSLASHKTTLTISTNGLTTSCTTTAQHSPMTFENIFHGGVDASGASMSLSTKGAMKENKAELTLEGKLASTQVYLNGIMNGNFNNMNTRNRLNLRLNEDGLLFSSNIVGSLNKMRTENINSLSVTLRSFNLHSKTDNFLDMKNSYMHDITVAMERSTASVIVKNDLKIMDVNFVNDAQFKVMPYTAELTGTTMGVFAEEQLKHTYEVKFVDMVLTAKCNTNGKLLGAHMTHATDMELDGLNIKMNNLANLNSPYLRLDSTIKTQAAPFTLNIDALFNSDGAVNLYGQQSGDIYSKFLLKAEPLLFTHSLEYRASTTHELEGRPTIKTNMNNKFNSLLSLQEQSVSVMMTSKVNEHAFDQEFSAYNNAEKMGIEMMGAATTALFSDASENYAISGFVKYDKRSEGHFIQIPFVEYLPELIEHTKVTMMRLMDYSLETLNDINTKYEISVKIQSKVSELKKIVNNFDFNLFFNDLRKFINSVENYVVNLADKFPTDKVINVLKSIKEAIRAWIKKHGISQRFNVICAKVEEILSNYEVDKMIETIMHEALKIMKQYQMREQIQRFFKALPKIDIQPFFKKMLVPLQEILNELSSFDYKQLIDSMTDYFMRMVQKMRSLDYNMFSAELKNTIVEMSKIPAFGKLYGEFRMNSPHYKLTTTADLENTTTTSVTPEFKVNLNSHAESTLKVLDFTLDASAHVAAPRMRRLTISENVKVVQSSFNLDHKGTMSLYGLSAQASSETSANANTEIYVADFGNRAFLAVENGVSAKMDTNYKQNLNMPPLDIFSESSFDQKAVFVIEDNTAHLTINNVANGKCSFEDTVDETAHKSDMDVVLDLHTAKLTFTGETKGGNFKMNQRVVADICIFRHAIIEAKAEVESPVVKRSIAEAKFQAKAGDLKVDFTATHSTELTGQVDGTISNTLTASAAPTELVFDTKNKGNVKISLPFSLSGKMDLQNDISCIVNSEVQQASWTGLARFNQYKYSHYFIMDNGEREITFLTRMNGEANLDVLKELITIPEMRLPFAGIKTPKVEDFSLWTDTGLSCILTTTQQTFDMNSKLKYLKNPEVITIDLNMEPLVNAINTNVKTLHKKMLIGKDKAAAMMAESYNRAKAEYEKYSIELPNTITVPAYRVPGMNVEVSTFTIPVPDFSLVTVPSLYIPSALSKLTIPKITLPKVTSIRIPVLGDLTYEFAMKTAMIALKTDASLLNQDKLIVKLDASSTSEFNLLNGKIEASTSLDKLGGFKMVSLLAAKHSLLEGKHDSTIVLNFKDVATAIANSAKINLFRQSVEIYQEMTASPEKGLLASMSTPSAGFIAVSMQTKRPAQLKARLFGRYPSQPSTDIDVLTVKMSVMESKRLNLQTTWNTELPYEMMLQVKKQSQNADGLYTFVTSTYHEVINSPFLGQVATQVKEVRKIVLEYLKVVSAKVHDLLSDISTEQLQVDIQSQIDFAVKRVNAFQNDTIRMLKEKSKAVEPFVRVEDRQVELDIPLPFAS</sequence>
<dbReference type="InterPro" id="IPR015255">
    <property type="entry name" value="Vitellinogen_open_b-sht"/>
</dbReference>
<dbReference type="Proteomes" id="UP000324091">
    <property type="component" value="Chromosome 19"/>
</dbReference>
<evidence type="ECO:0000256" key="2">
    <source>
        <dbReference type="ARBA" id="ARBA00022448"/>
    </source>
</evidence>
<name>A0A5C6NRB2_9TELE</name>
<dbReference type="Gene3D" id="2.20.80.10">
    <property type="entry name" value="Lipovitellin-phosvitin complex, chain A, domain 4"/>
    <property type="match status" value="2"/>
</dbReference>
<keyword evidence="5" id="KW-0445">Lipid transport</keyword>
<proteinExistence type="predicted"/>
<evidence type="ECO:0000256" key="1">
    <source>
        <dbReference type="ARBA" id="ARBA00004613"/>
    </source>
</evidence>
<dbReference type="InterPro" id="IPR001747">
    <property type="entry name" value="Vitellogenin_N"/>
</dbReference>
<keyword evidence="6" id="KW-0325">Glycoprotein</keyword>
<dbReference type="SUPFAM" id="SSF48431">
    <property type="entry name" value="Lipovitellin-phosvitin complex, superhelical domain"/>
    <property type="match status" value="2"/>
</dbReference>
<evidence type="ECO:0000313" key="11">
    <source>
        <dbReference type="Proteomes" id="UP000324091"/>
    </source>
</evidence>
<feature type="domain" description="Vitellogenin" evidence="9">
    <location>
        <begin position="23"/>
        <end position="658"/>
    </location>
</feature>
<dbReference type="GO" id="GO:0005319">
    <property type="term" value="F:lipid transporter activity"/>
    <property type="evidence" value="ECO:0007669"/>
    <property type="project" value="InterPro"/>
</dbReference>
<feature type="signal peptide" evidence="8">
    <location>
        <begin position="1"/>
        <end position="20"/>
    </location>
</feature>
<evidence type="ECO:0000313" key="10">
    <source>
        <dbReference type="EMBL" id="TWW68690.1"/>
    </source>
</evidence>
<gene>
    <name evidence="10" type="ORF">D4764_19G0004880</name>
</gene>
<keyword evidence="4 8" id="KW-0732">Signal</keyword>
<dbReference type="Gene3D" id="2.20.50.20">
    <property type="entry name" value="Lipovitellin. Chain A, domain 3"/>
    <property type="match status" value="2"/>
</dbReference>
<dbReference type="GO" id="GO:0034361">
    <property type="term" value="C:very-low-density lipoprotein particle"/>
    <property type="evidence" value="ECO:0007669"/>
    <property type="project" value="UniProtKB-KW"/>
</dbReference>
<dbReference type="Pfam" id="PF09172">
    <property type="entry name" value="Vit_open_b-sht"/>
    <property type="match status" value="2"/>
</dbReference>
<dbReference type="GO" id="GO:0034362">
    <property type="term" value="C:low-density lipoprotein particle"/>
    <property type="evidence" value="ECO:0007669"/>
    <property type="project" value="UniProtKB-KW"/>
</dbReference>
<organism evidence="10 11">
    <name type="scientific">Takifugu flavidus</name>
    <name type="common">sansaifugu</name>
    <dbReference type="NCBI Taxonomy" id="433684"/>
    <lineage>
        <taxon>Eukaryota</taxon>
        <taxon>Metazoa</taxon>
        <taxon>Chordata</taxon>
        <taxon>Craniata</taxon>
        <taxon>Vertebrata</taxon>
        <taxon>Euteleostomi</taxon>
        <taxon>Actinopterygii</taxon>
        <taxon>Neopterygii</taxon>
        <taxon>Teleostei</taxon>
        <taxon>Neoteleostei</taxon>
        <taxon>Acanthomorphata</taxon>
        <taxon>Eupercaria</taxon>
        <taxon>Tetraodontiformes</taxon>
        <taxon>Tetradontoidea</taxon>
        <taxon>Tetraodontidae</taxon>
        <taxon>Takifugu</taxon>
    </lineage>
</organism>
<dbReference type="PROSITE" id="PS51211">
    <property type="entry name" value="VITELLOGENIN"/>
    <property type="match status" value="2"/>
</dbReference>
<dbReference type="InterPro" id="IPR015817">
    <property type="entry name" value="Vitellinogen_open_b-sht_sub1"/>
</dbReference>
<dbReference type="EMBL" id="RHFK02000011">
    <property type="protein sequence ID" value="TWW68690.1"/>
    <property type="molecule type" value="Genomic_DNA"/>
</dbReference>
<comment type="caution">
    <text evidence="7">Lacks conserved residue(s) required for the propagation of feature annotation.</text>
</comment>
<accession>A0A5C6NRB2</accession>
<dbReference type="SMART" id="SM01169">
    <property type="entry name" value="DUF1943"/>
    <property type="match status" value="2"/>
</dbReference>
<dbReference type="InterPro" id="IPR052418">
    <property type="entry name" value="Apolipoprotein_B"/>
</dbReference>